<dbReference type="InterPro" id="IPR038610">
    <property type="entry name" value="FliK-like_C_sf"/>
</dbReference>
<keyword evidence="3" id="KW-0282">Flagellum</keyword>
<gene>
    <name evidence="3" type="ORF">CEV34_2385</name>
</gene>
<evidence type="ECO:0000259" key="2">
    <source>
        <dbReference type="Pfam" id="PF02120"/>
    </source>
</evidence>
<dbReference type="Gene3D" id="3.30.750.140">
    <property type="match status" value="1"/>
</dbReference>
<feature type="compositionally biased region" description="Polar residues" evidence="1">
    <location>
        <begin position="363"/>
        <end position="383"/>
    </location>
</feature>
<feature type="compositionally biased region" description="Polar residues" evidence="1">
    <location>
        <begin position="392"/>
        <end position="410"/>
    </location>
</feature>
<dbReference type="Proteomes" id="UP000216188">
    <property type="component" value="Unassembled WGS sequence"/>
</dbReference>
<dbReference type="EMBL" id="NNRM01000020">
    <property type="protein sequence ID" value="OYR26122.1"/>
    <property type="molecule type" value="Genomic_DNA"/>
</dbReference>
<organism evidence="3 4">
    <name type="scientific">Brucella pseudogrignonensis</name>
    <dbReference type="NCBI Taxonomy" id="419475"/>
    <lineage>
        <taxon>Bacteria</taxon>
        <taxon>Pseudomonadati</taxon>
        <taxon>Pseudomonadota</taxon>
        <taxon>Alphaproteobacteria</taxon>
        <taxon>Hyphomicrobiales</taxon>
        <taxon>Brucellaceae</taxon>
        <taxon>Brucella/Ochrobactrum group</taxon>
        <taxon>Brucella</taxon>
    </lineage>
</organism>
<protein>
    <submittedName>
        <fullName evidence="3">Flagellar hook-length control FliK family protein</fullName>
    </submittedName>
</protein>
<dbReference type="Pfam" id="PF02120">
    <property type="entry name" value="Flg_hook"/>
    <property type="match status" value="1"/>
</dbReference>
<feature type="compositionally biased region" description="Polar residues" evidence="1">
    <location>
        <begin position="155"/>
        <end position="166"/>
    </location>
</feature>
<sequence>MSVDLLLTTAGRLASLAKGTGAQQGAVAKANGENQEQSEPAKLFGALLEKSQNKLSLEGEQKDETQSEDSDKADRDTPAQSSVYGVSQNLLALAAGFNNPKDEDQLAARDNAAKQSMNVSALADAAEAADPALTTAVAADLPMPDAELKKDQKENVQANKQTQATADSKGAAKPENLASHTPPAATKDQQTDSATDGSSASPKPELTPQSNNAAEADRPNVQPQQQTGKSAPVADVKSPSPAAPTAAARIADIQVLSERSFGAVKTLQIRLDPVELGAVTARIRLVADSVEVHLVADKAHAAEALAADRSMIEKALKVAGITDDTKISVTVTERGAVSAVQHSSASHSAGQQQASSQQQGQQTFDMQNGSDGRGNAQAQSQAQFMGGEGRQNGESGQADSNNARARTSTEANEREISGLSGGRNRGLVV</sequence>
<reference evidence="3 4" key="1">
    <citation type="submission" date="2017-07" db="EMBL/GenBank/DDBJ databases">
        <title>Phylogenetic study on the rhizospheric bacterium Ochrobactrum sp. A44.</title>
        <authorList>
            <person name="Krzyzanowska D.M."/>
            <person name="Ossowicki A."/>
            <person name="Rajewska M."/>
            <person name="Maciag T."/>
            <person name="Kaczynski Z."/>
            <person name="Czerwicka M."/>
            <person name="Jafra S."/>
        </authorList>
    </citation>
    <scope>NUCLEOTIDE SEQUENCE [LARGE SCALE GENOMIC DNA]</scope>
    <source>
        <strain evidence="3 4">CCUG 30717</strain>
    </source>
</reference>
<feature type="compositionally biased region" description="Polar residues" evidence="1">
    <location>
        <begin position="187"/>
        <end position="213"/>
    </location>
</feature>
<dbReference type="AlphaFoldDB" id="A0A256GG74"/>
<feature type="compositionally biased region" description="Gly residues" evidence="1">
    <location>
        <begin position="419"/>
        <end position="429"/>
    </location>
</feature>
<comment type="caution">
    <text evidence="3">The sequence shown here is derived from an EMBL/GenBank/DDBJ whole genome shotgun (WGS) entry which is preliminary data.</text>
</comment>
<dbReference type="STRING" id="419475.A8A54_11835"/>
<feature type="region of interest" description="Disordered" evidence="1">
    <location>
        <begin position="150"/>
        <end position="242"/>
    </location>
</feature>
<evidence type="ECO:0000256" key="1">
    <source>
        <dbReference type="SAM" id="MobiDB-lite"/>
    </source>
</evidence>
<proteinExistence type="predicted"/>
<evidence type="ECO:0000313" key="4">
    <source>
        <dbReference type="Proteomes" id="UP000216188"/>
    </source>
</evidence>
<keyword evidence="4" id="KW-1185">Reference proteome</keyword>
<accession>A0A256GG74</accession>
<dbReference type="RefSeq" id="WP_007877034.1">
    <property type="nucleotide sequence ID" value="NZ_CAXURC020000002.1"/>
</dbReference>
<feature type="region of interest" description="Disordered" evidence="1">
    <location>
        <begin position="18"/>
        <end position="84"/>
    </location>
</feature>
<feature type="region of interest" description="Disordered" evidence="1">
    <location>
        <begin position="338"/>
        <end position="429"/>
    </location>
</feature>
<name>A0A256GG74_9HYPH</name>
<keyword evidence="3" id="KW-0966">Cell projection</keyword>
<feature type="domain" description="Flagellar hook-length control protein-like C-terminal" evidence="2">
    <location>
        <begin position="264"/>
        <end position="330"/>
    </location>
</feature>
<evidence type="ECO:0000313" key="3">
    <source>
        <dbReference type="EMBL" id="OYR26122.1"/>
    </source>
</evidence>
<feature type="compositionally biased region" description="Low complexity" evidence="1">
    <location>
        <begin position="338"/>
        <end position="362"/>
    </location>
</feature>
<feature type="compositionally biased region" description="Basic and acidic residues" evidence="1">
    <location>
        <begin position="57"/>
        <end position="77"/>
    </location>
</feature>
<dbReference type="InterPro" id="IPR021136">
    <property type="entry name" value="Flagellar_hook_control-like_C"/>
</dbReference>
<keyword evidence="3" id="KW-0969">Cilium</keyword>